<protein>
    <recommendedName>
        <fullName evidence="4">C-JID domain-containing protein</fullName>
    </recommendedName>
</protein>
<name>A0A8J4VMN0_9ROSI</name>
<dbReference type="Proteomes" id="UP000737018">
    <property type="component" value="Unassembled WGS sequence"/>
</dbReference>
<feature type="domain" description="C-JID" evidence="4">
    <location>
        <begin position="25"/>
        <end position="226"/>
    </location>
</feature>
<evidence type="ECO:0000313" key="5">
    <source>
        <dbReference type="EMBL" id="KAF3962802.1"/>
    </source>
</evidence>
<comment type="caution">
    <text evidence="5">The sequence shown here is derived from an EMBL/GenBank/DDBJ whole genome shotgun (WGS) entry which is preliminary data.</text>
</comment>
<accession>A0A8J4VMN0</accession>
<evidence type="ECO:0000256" key="3">
    <source>
        <dbReference type="SAM" id="MobiDB-lite"/>
    </source>
</evidence>
<dbReference type="InterPro" id="IPR045344">
    <property type="entry name" value="C-JID"/>
</dbReference>
<dbReference type="OrthoDB" id="10581994at2759"/>
<organism evidence="5 6">
    <name type="scientific">Castanea mollissima</name>
    <name type="common">Chinese chestnut</name>
    <dbReference type="NCBI Taxonomy" id="60419"/>
    <lineage>
        <taxon>Eukaryota</taxon>
        <taxon>Viridiplantae</taxon>
        <taxon>Streptophyta</taxon>
        <taxon>Embryophyta</taxon>
        <taxon>Tracheophyta</taxon>
        <taxon>Spermatophyta</taxon>
        <taxon>Magnoliopsida</taxon>
        <taxon>eudicotyledons</taxon>
        <taxon>Gunneridae</taxon>
        <taxon>Pentapetalae</taxon>
        <taxon>rosids</taxon>
        <taxon>fabids</taxon>
        <taxon>Fagales</taxon>
        <taxon>Fagaceae</taxon>
        <taxon>Castanea</taxon>
    </lineage>
</organism>
<proteinExistence type="predicted"/>
<sequence length="299" mass="33864">MIVLHFQDLCYNDVSKTNRFDLVAPGRKFPKWFSYQSAGASVTVQVPPNFENCLAIGLCAAFEYLPSGLCGLFGRGRHMLVCSITFYPNGGLDSSTALKEGVSFALPEKMGQVIRSHVWLIYLRREYFPKFIPMFHRTLEIKFDLQIDFNTEGTGYLYSNVLHKFRESQLHSLNDYETEGTSYVHSNGLHEIEENGFDCQTEYKTEGTGFKINKCGVHFVFKQDIEDLSQTNEMDFFSDGEGSFSDEAGPSGEGSFSDEPGHSGEGSSKVMTSTEWICNLNQIGSLMLRLGNWFRDLWR</sequence>
<evidence type="ECO:0000313" key="6">
    <source>
        <dbReference type="Proteomes" id="UP000737018"/>
    </source>
</evidence>
<keyword evidence="1" id="KW-0433">Leucine-rich repeat</keyword>
<keyword evidence="6" id="KW-1185">Reference proteome</keyword>
<dbReference type="AlphaFoldDB" id="A0A8J4VMN0"/>
<dbReference type="Pfam" id="PF20160">
    <property type="entry name" value="C-JID"/>
    <property type="match status" value="1"/>
</dbReference>
<evidence type="ECO:0000259" key="4">
    <source>
        <dbReference type="Pfam" id="PF20160"/>
    </source>
</evidence>
<evidence type="ECO:0000256" key="2">
    <source>
        <dbReference type="ARBA" id="ARBA00022737"/>
    </source>
</evidence>
<gene>
    <name evidence="5" type="ORF">CMV_012738</name>
</gene>
<feature type="region of interest" description="Disordered" evidence="3">
    <location>
        <begin position="239"/>
        <end position="269"/>
    </location>
</feature>
<evidence type="ECO:0000256" key="1">
    <source>
        <dbReference type="ARBA" id="ARBA00022614"/>
    </source>
</evidence>
<keyword evidence="2" id="KW-0677">Repeat</keyword>
<dbReference type="EMBL" id="JRKL02001652">
    <property type="protein sequence ID" value="KAF3962802.1"/>
    <property type="molecule type" value="Genomic_DNA"/>
</dbReference>
<reference evidence="5" key="1">
    <citation type="submission" date="2020-03" db="EMBL/GenBank/DDBJ databases">
        <title>Castanea mollissima Vanexum genome sequencing.</title>
        <authorList>
            <person name="Staton M."/>
        </authorList>
    </citation>
    <scope>NUCLEOTIDE SEQUENCE</scope>
    <source>
        <tissue evidence="5">Leaf</tissue>
    </source>
</reference>